<dbReference type="Proteomes" id="UP001190825">
    <property type="component" value="Unassembled WGS sequence"/>
</dbReference>
<evidence type="ECO:0000256" key="1">
    <source>
        <dbReference type="SAM" id="SignalP"/>
    </source>
</evidence>
<dbReference type="CDD" id="cd00051">
    <property type="entry name" value="EFh"/>
    <property type="match status" value="1"/>
</dbReference>
<evidence type="ECO:0000313" key="5">
    <source>
        <dbReference type="Proteomes" id="UP001190825"/>
    </source>
</evidence>
<protein>
    <recommendedName>
        <fullName evidence="2">EF-hand domain-containing protein</fullName>
    </recommendedName>
</protein>
<reference evidence="3" key="1">
    <citation type="submission" date="2017-04" db="EMBL/GenBank/DDBJ databases">
        <authorList>
            <person name="Porter S."/>
            <person name="Friesen M.L."/>
            <person name="Faber-Hammond J."/>
        </authorList>
    </citation>
    <scope>NUCLEOTIDE SEQUENCE</scope>
    <source>
        <strain evidence="3">Str16</strain>
    </source>
</reference>
<dbReference type="InterPro" id="IPR002048">
    <property type="entry name" value="EF_hand_dom"/>
</dbReference>
<proteinExistence type="predicted"/>
<feature type="chain" id="PRO_5021361787" description="EF-hand domain-containing protein" evidence="1">
    <location>
        <begin position="21"/>
        <end position="141"/>
    </location>
</feature>
<accession>A0A508WTQ5</accession>
<gene>
    <name evidence="3" type="ORF">BMJ33_16915</name>
    <name evidence="4" type="ORF">EMEDMD4_190004</name>
</gene>
<dbReference type="Gene3D" id="1.10.238.10">
    <property type="entry name" value="EF-hand"/>
    <property type="match status" value="2"/>
</dbReference>
<dbReference type="GO" id="GO:0005509">
    <property type="term" value="F:calcium ion binding"/>
    <property type="evidence" value="ECO:0007669"/>
    <property type="project" value="InterPro"/>
</dbReference>
<dbReference type="PROSITE" id="PS00018">
    <property type="entry name" value="EF_HAND_1"/>
    <property type="match status" value="2"/>
</dbReference>
<feature type="domain" description="EF-hand" evidence="2">
    <location>
        <begin position="86"/>
        <end position="121"/>
    </location>
</feature>
<feature type="signal peptide" evidence="1">
    <location>
        <begin position="1"/>
        <end position="20"/>
    </location>
</feature>
<keyword evidence="5" id="KW-1185">Reference proteome</keyword>
<dbReference type="RefSeq" id="WP_101779401.1">
    <property type="nucleotide sequence ID" value="NZ_CABFNB010000083.1"/>
</dbReference>
<evidence type="ECO:0000313" key="4">
    <source>
        <dbReference type="EMBL" id="VTZ60744.1"/>
    </source>
</evidence>
<evidence type="ECO:0000313" key="3">
    <source>
        <dbReference type="EMBL" id="PLU02612.1"/>
    </source>
</evidence>
<evidence type="ECO:0000259" key="2">
    <source>
        <dbReference type="PROSITE" id="PS50222"/>
    </source>
</evidence>
<dbReference type="PROSITE" id="PS51257">
    <property type="entry name" value="PROKAR_LIPOPROTEIN"/>
    <property type="match status" value="1"/>
</dbReference>
<organism evidence="4">
    <name type="scientific">Sinorhizobium medicae</name>
    <dbReference type="NCBI Taxonomy" id="110321"/>
    <lineage>
        <taxon>Bacteria</taxon>
        <taxon>Pseudomonadati</taxon>
        <taxon>Pseudomonadota</taxon>
        <taxon>Alphaproteobacteria</taxon>
        <taxon>Hyphomicrobiales</taxon>
        <taxon>Rhizobiaceae</taxon>
        <taxon>Sinorhizobium/Ensifer group</taxon>
        <taxon>Sinorhizobium</taxon>
    </lineage>
</organism>
<dbReference type="EMBL" id="CABFNB010000083">
    <property type="protein sequence ID" value="VTZ60744.1"/>
    <property type="molecule type" value="Genomic_DNA"/>
</dbReference>
<dbReference type="Proteomes" id="UP000507954">
    <property type="component" value="Unassembled WGS sequence"/>
</dbReference>
<dbReference type="InterPro" id="IPR011992">
    <property type="entry name" value="EF-hand-dom_pair"/>
</dbReference>
<feature type="domain" description="EF-hand" evidence="2">
    <location>
        <begin position="21"/>
        <end position="56"/>
    </location>
</feature>
<reference evidence="4" key="3">
    <citation type="submission" date="2019-06" db="EMBL/GenBank/DDBJ databases">
        <authorList>
            <person name="Le Quere A."/>
            <person name="Colella S."/>
        </authorList>
    </citation>
    <scope>NUCLEOTIDE SEQUENCE</scope>
    <source>
        <strain evidence="4">EmedicaeMD41</strain>
    </source>
</reference>
<keyword evidence="1" id="KW-0732">Signal</keyword>
<dbReference type="InterPro" id="IPR018247">
    <property type="entry name" value="EF_Hand_1_Ca_BS"/>
</dbReference>
<dbReference type="PROSITE" id="PS50222">
    <property type="entry name" value="EF_HAND_2"/>
    <property type="match status" value="2"/>
</dbReference>
<dbReference type="SMART" id="SM00054">
    <property type="entry name" value="EFh"/>
    <property type="match status" value="3"/>
</dbReference>
<dbReference type="SUPFAM" id="SSF47473">
    <property type="entry name" value="EF-hand"/>
    <property type="match status" value="1"/>
</dbReference>
<sequence>MNRKLLACVMVVLATGSACAADGQKARQAFRQMDQNGDRALQFTEIQAARAALFDRLDANRNGVVDNSEAQDALQRVREGGRLQMVTAEGLETQARRMDANGDGRITRAEFAQFIPDRLLRADNNGDRALSLAELKALRQR</sequence>
<reference evidence="3 5" key="2">
    <citation type="journal article" date="2018" name="FEMS Microbiol. Ecol.">
        <title>Co-invading symbiotic mutualists of Medicago polymorpha retain high ancestral diversity and contain diverse accessory genomes.</title>
        <authorList>
            <person name="Porter S.S."/>
            <person name="Faber-Hammond J.J."/>
            <person name="Friesen M.L."/>
        </authorList>
    </citation>
    <scope>NUCLEOTIDE SEQUENCE [LARGE SCALE GENOMIC DNA]</scope>
    <source>
        <strain evidence="3 5">Str16</strain>
    </source>
</reference>
<name>A0A508WTQ5_9HYPH</name>
<dbReference type="AlphaFoldDB" id="A0A508WTQ5"/>
<dbReference type="EMBL" id="NBUC01000079">
    <property type="protein sequence ID" value="PLU02612.1"/>
    <property type="molecule type" value="Genomic_DNA"/>
</dbReference>
<dbReference type="Pfam" id="PF13499">
    <property type="entry name" value="EF-hand_7"/>
    <property type="match status" value="1"/>
</dbReference>